<feature type="region of interest" description="Disordered" evidence="1">
    <location>
        <begin position="129"/>
        <end position="150"/>
    </location>
</feature>
<dbReference type="Proteomes" id="UP000075670">
    <property type="component" value="Unassembled WGS sequence"/>
</dbReference>
<proteinExistence type="predicted"/>
<dbReference type="OrthoDB" id="1724738at2"/>
<dbReference type="RefSeq" id="WP_062281499.1">
    <property type="nucleotide sequence ID" value="NZ_LTBC01000002.1"/>
</dbReference>
<keyword evidence="3" id="KW-1185">Reference proteome</keyword>
<accession>A0A151AZ05</accession>
<protein>
    <recommendedName>
        <fullName evidence="4">DUF4912 domain-containing protein</fullName>
    </recommendedName>
</protein>
<dbReference type="Pfam" id="PF16258">
    <property type="entry name" value="DUF4912"/>
    <property type="match status" value="1"/>
</dbReference>
<reference evidence="2 3" key="1">
    <citation type="submission" date="2016-02" db="EMBL/GenBank/DDBJ databases">
        <title>Genome sequence of Moorella mulderi DSM 14980.</title>
        <authorList>
            <person name="Poehlein A."/>
            <person name="Daniel R."/>
        </authorList>
    </citation>
    <scope>NUCLEOTIDE SEQUENCE [LARGE SCALE GENOMIC DNA]</scope>
    <source>
        <strain evidence="2 3">DSM 14980</strain>
    </source>
</reference>
<evidence type="ECO:0000256" key="1">
    <source>
        <dbReference type="SAM" id="MobiDB-lite"/>
    </source>
</evidence>
<evidence type="ECO:0008006" key="4">
    <source>
        <dbReference type="Google" id="ProtNLM"/>
    </source>
</evidence>
<dbReference type="InterPro" id="IPR032585">
    <property type="entry name" value="DUF4912"/>
</dbReference>
<name>A0A151AZ05_9FIRM</name>
<dbReference type="EMBL" id="LTBC01000002">
    <property type="protein sequence ID" value="KYH32889.1"/>
    <property type="molecule type" value="Genomic_DNA"/>
</dbReference>
<evidence type="ECO:0000313" key="2">
    <source>
        <dbReference type="EMBL" id="KYH32889.1"/>
    </source>
</evidence>
<sequence length="150" mass="16983">MLEFADGFRQNALVCLPQDLHTVYVYWDFTPERIQTLKDFFSIVKPEMKLALRLRRLDALLPEQELTLTTLQPGGCYFYNLEAHTGYYVELGAISQAGEFVLFARTPVPETQLAGKEFSTSKFVSQGLTPENGWTTSPEKGSSDSIFSWS</sequence>
<evidence type="ECO:0000313" key="3">
    <source>
        <dbReference type="Proteomes" id="UP000075670"/>
    </source>
</evidence>
<comment type="caution">
    <text evidence="2">The sequence shown here is derived from an EMBL/GenBank/DDBJ whole genome shotgun (WGS) entry which is preliminary data.</text>
</comment>
<organism evidence="2 3">
    <name type="scientific">Moorella mulderi DSM 14980</name>
    <dbReference type="NCBI Taxonomy" id="1122241"/>
    <lineage>
        <taxon>Bacteria</taxon>
        <taxon>Bacillati</taxon>
        <taxon>Bacillota</taxon>
        <taxon>Clostridia</taxon>
        <taxon>Neomoorellales</taxon>
        <taxon>Neomoorellaceae</taxon>
        <taxon>Neomoorella</taxon>
    </lineage>
</organism>
<dbReference type="PATRIC" id="fig|1122241.3.peg.704"/>
<gene>
    <name evidence="2" type="ORF">MOMUL_06670</name>
</gene>
<dbReference type="AlphaFoldDB" id="A0A151AZ05"/>